<feature type="domain" description="Trs120/TRAPPC9 first Ig-like" evidence="1">
    <location>
        <begin position="279"/>
        <end position="371"/>
    </location>
</feature>
<dbReference type="VEuPathDB" id="CryptoDB:GNI_097400"/>
<proteinExistence type="predicted"/>
<dbReference type="RefSeq" id="XP_011131047.1">
    <property type="nucleotide sequence ID" value="XM_011132745.1"/>
</dbReference>
<name>A0A023B4V7_GRENI</name>
<dbReference type="InterPro" id="IPR058565">
    <property type="entry name" value="Ig_TRAPPC9_Trs120_1st"/>
</dbReference>
<dbReference type="Proteomes" id="UP000019763">
    <property type="component" value="Unassembled WGS sequence"/>
</dbReference>
<feature type="non-terminal residue" evidence="2">
    <location>
        <position position="378"/>
    </location>
</feature>
<dbReference type="EMBL" id="AFNH02000729">
    <property type="protein sequence ID" value="EZG57626.1"/>
    <property type="molecule type" value="Genomic_DNA"/>
</dbReference>
<evidence type="ECO:0000259" key="1">
    <source>
        <dbReference type="Pfam" id="PF26254"/>
    </source>
</evidence>
<reference evidence="2" key="1">
    <citation type="submission" date="2013-12" db="EMBL/GenBank/DDBJ databases">
        <authorList>
            <person name="Omoto C.K."/>
            <person name="Sibley D."/>
            <person name="Venepally P."/>
            <person name="Hadjithomas M."/>
            <person name="Karamycheva S."/>
            <person name="Brunk B."/>
            <person name="Roos D."/>
            <person name="Caler E."/>
            <person name="Lorenzi H."/>
        </authorList>
    </citation>
    <scope>NUCLEOTIDE SEQUENCE</scope>
</reference>
<sequence>MAALRFTDAVAGGVGGAAAVVCAHAIMDFALRVADRLDIAPLVAQCRQGAAVAERAAADLLVLQLREAYRVSLGRHAPARRGGLRDTRNVYGWPSVQLILADKLRRIAEFVGEPTAALWLALVGFAAVATAFDARTQAVSQRTLAAREAALGVQDRNAVVLGVAAQQGGTEAPRQLTEEVIEAEARQGTEHDQVAELVGRSDLVAVGLRSRPWLVPPAVTFVSKGEGAAARFLLRCSPGGVGLSVRRLPKNVVLKYAHFGGLSQGHYVPNLLSLEPRVARRVTTMRHRSKIIRAAGAARETGDEAFLFQPWTRVAGSNDVAWVVNELHSVCVRVRNPLSTDLLLDGCKLETVGAPCQCQPLTVGLPPANYDMLFECLI</sequence>
<keyword evidence="3" id="KW-1185">Reference proteome</keyword>
<comment type="caution">
    <text evidence="2">The sequence shown here is derived from an EMBL/GenBank/DDBJ whole genome shotgun (WGS) entry which is preliminary data.</text>
</comment>
<accession>A0A023B4V7</accession>
<evidence type="ECO:0000313" key="3">
    <source>
        <dbReference type="Proteomes" id="UP000019763"/>
    </source>
</evidence>
<organism evidence="2 3">
    <name type="scientific">Gregarina niphandrodes</name>
    <name type="common">Septate eugregarine</name>
    <dbReference type="NCBI Taxonomy" id="110365"/>
    <lineage>
        <taxon>Eukaryota</taxon>
        <taxon>Sar</taxon>
        <taxon>Alveolata</taxon>
        <taxon>Apicomplexa</taxon>
        <taxon>Conoidasida</taxon>
        <taxon>Gregarinasina</taxon>
        <taxon>Eugregarinorida</taxon>
        <taxon>Gregarinidae</taxon>
        <taxon>Gregarina</taxon>
    </lineage>
</organism>
<dbReference type="Pfam" id="PF26254">
    <property type="entry name" value="Ig_TRAPPC9-Trs120_1st"/>
    <property type="match status" value="1"/>
</dbReference>
<evidence type="ECO:0000313" key="2">
    <source>
        <dbReference type="EMBL" id="EZG57626.1"/>
    </source>
</evidence>
<dbReference type="AlphaFoldDB" id="A0A023B4V7"/>
<gene>
    <name evidence="2" type="ORF">GNI_097400</name>
</gene>
<dbReference type="GeneID" id="22913464"/>
<protein>
    <recommendedName>
        <fullName evidence="1">Trs120/TRAPPC9 first Ig-like domain-containing protein</fullName>
    </recommendedName>
</protein>